<dbReference type="HOGENOM" id="CLU_058805_1_1_10"/>
<dbReference type="EMBL" id="JH651379">
    <property type="protein sequence ID" value="EIJ39735.1"/>
    <property type="molecule type" value="Genomic_DNA"/>
</dbReference>
<evidence type="ECO:0000313" key="4">
    <source>
        <dbReference type="Proteomes" id="UP000004690"/>
    </source>
</evidence>
<dbReference type="Gene3D" id="2.40.160.60">
    <property type="entry name" value="Outer membrane protein transport protein (OMPP1/FadL/TodX)"/>
    <property type="match status" value="1"/>
</dbReference>
<dbReference type="NCBIfam" id="NF033709">
    <property type="entry name" value="PorV_fam"/>
    <property type="match status" value="1"/>
</dbReference>
<keyword evidence="4" id="KW-1185">Reference proteome</keyword>
<dbReference type="eggNOG" id="COG2067">
    <property type="taxonomic scope" value="Bacteria"/>
</dbReference>
<dbReference type="OrthoDB" id="9758448at2"/>
<sequence length="385" mass="42978">MRLSFLFLSLLLVSAYASAQNESRVITTAVPFLTIASDARSGGMGELGVTTSPDVFSQQWNPAKYAFAEREYGVGLSYTPYLSQLVNDIALLNASFYSRINERSAWAATIRYFGLGDIEFITENEAQMGVAPTIVRPNELALDASYSLKLSETFSMAVAGRFIRSDLKYQDETTDGTSASTFAVDVAGYYRSHEIAYNSFNGVWKGGFNISNIGPKMKYDEDDSRESPLPTNLKFGAGFDFIFDPMNKLSLNTEFNKLLVPTPSDSNGDGQIDTQDDYYNESFFSGMFTSFGDAPDGFSEELKEITWAFGAEYVYNEAFALRTGYFHENDEKGARKFFTLGAGFTFKATTIDLSYLFSTSNVRNPLENTLRFSLTFNLGDEYYNY</sequence>
<feature type="domain" description="Type IX secretion system protein PorV" evidence="2">
    <location>
        <begin position="19"/>
        <end position="264"/>
    </location>
</feature>
<accession>I3C7Z2</accession>
<evidence type="ECO:0000256" key="1">
    <source>
        <dbReference type="SAM" id="SignalP"/>
    </source>
</evidence>
<dbReference type="STRING" id="926559.JoomaDRAFT_2770"/>
<proteinExistence type="predicted"/>
<organism evidence="3 4">
    <name type="scientific">Galbibacter orientalis DSM 19592</name>
    <dbReference type="NCBI Taxonomy" id="926559"/>
    <lineage>
        <taxon>Bacteria</taxon>
        <taxon>Pseudomonadati</taxon>
        <taxon>Bacteroidota</taxon>
        <taxon>Flavobacteriia</taxon>
        <taxon>Flavobacteriales</taxon>
        <taxon>Flavobacteriaceae</taxon>
        <taxon>Galbibacter</taxon>
    </lineage>
</organism>
<name>I3C7Z2_9FLAO</name>
<gene>
    <name evidence="3" type="ORF">JoomaDRAFT_2770</name>
</gene>
<dbReference type="InterPro" id="IPR047799">
    <property type="entry name" value="T9SS_OM_PorV"/>
</dbReference>
<dbReference type="Pfam" id="PF19572">
    <property type="entry name" value="PorV"/>
    <property type="match status" value="1"/>
</dbReference>
<dbReference type="NCBIfam" id="NF033710">
    <property type="entry name" value="T9SS_OM_PorV"/>
    <property type="match status" value="1"/>
</dbReference>
<feature type="signal peptide" evidence="1">
    <location>
        <begin position="1"/>
        <end position="19"/>
    </location>
</feature>
<reference evidence="3 4" key="1">
    <citation type="submission" date="2012-02" db="EMBL/GenBank/DDBJ databases">
        <title>Improved High-Quality Draft genome of Joostella marina DSM 19592.</title>
        <authorList>
            <consortium name="US DOE Joint Genome Institute (JGI-PGF)"/>
            <person name="Lucas S."/>
            <person name="Copeland A."/>
            <person name="Lapidus A."/>
            <person name="Bruce D."/>
            <person name="Goodwin L."/>
            <person name="Pitluck S."/>
            <person name="Peters L."/>
            <person name="Chertkov O."/>
            <person name="Ovchinnikova G."/>
            <person name="Kyrpides N."/>
            <person name="Mavromatis K."/>
            <person name="Detter J.C."/>
            <person name="Han C."/>
            <person name="Land M."/>
            <person name="Hauser L."/>
            <person name="Markowitz V."/>
            <person name="Cheng J.-F."/>
            <person name="Hugenholtz P."/>
            <person name="Woyke T."/>
            <person name="Wu D."/>
            <person name="Tindall B."/>
            <person name="Brambilla E."/>
            <person name="Klenk H.-P."/>
            <person name="Eisen J.A."/>
        </authorList>
    </citation>
    <scope>NUCLEOTIDE SEQUENCE [LARGE SCALE GENOMIC DNA]</scope>
    <source>
        <strain evidence="3 4">DSM 19592</strain>
    </source>
</reference>
<dbReference type="Proteomes" id="UP000004690">
    <property type="component" value="Unassembled WGS sequence"/>
</dbReference>
<dbReference type="InterPro" id="IPR045741">
    <property type="entry name" value="PorV"/>
</dbReference>
<keyword evidence="1" id="KW-0732">Signal</keyword>
<protein>
    <recommendedName>
        <fullName evidence="2">Type IX secretion system protein PorV domain-containing protein</fullName>
    </recommendedName>
</protein>
<evidence type="ECO:0000259" key="2">
    <source>
        <dbReference type="Pfam" id="PF19572"/>
    </source>
</evidence>
<feature type="chain" id="PRO_5003668457" description="Type IX secretion system protein PorV domain-containing protein" evidence="1">
    <location>
        <begin position="20"/>
        <end position="385"/>
    </location>
</feature>
<dbReference type="AlphaFoldDB" id="I3C7Z2"/>
<evidence type="ECO:0000313" key="3">
    <source>
        <dbReference type="EMBL" id="EIJ39735.1"/>
    </source>
</evidence>
<dbReference type="RefSeq" id="WP_008613450.1">
    <property type="nucleotide sequence ID" value="NZ_JH651379.1"/>
</dbReference>